<dbReference type="EMBL" id="VZAH01000005">
    <property type="protein sequence ID" value="MQP12919.1"/>
    <property type="molecule type" value="Genomic_DNA"/>
</dbReference>
<keyword evidence="1" id="KW-0732">Signal</keyword>
<accession>A0A6G1VHL9</accession>
<evidence type="ECO:0000313" key="3">
    <source>
        <dbReference type="Proteomes" id="UP000477980"/>
    </source>
</evidence>
<dbReference type="AlphaFoldDB" id="A0A6G1VHL9"/>
<gene>
    <name evidence="2" type="ORF">F7D25_00455</name>
</gene>
<reference evidence="2 3" key="1">
    <citation type="submission" date="2019-09" db="EMBL/GenBank/DDBJ databases">
        <title>Distinct polysaccharide growth profiles of human intestinal Prevotella copri isolates.</title>
        <authorList>
            <person name="Fehlner-Peach H."/>
            <person name="Magnabosco C."/>
            <person name="Raghavan V."/>
            <person name="Scher J.U."/>
            <person name="Tett A."/>
            <person name="Cox L.M."/>
            <person name="Gottsegen C."/>
            <person name="Watters A."/>
            <person name="Wiltshire- Gordon J.D."/>
            <person name="Segata N."/>
            <person name="Bonneau R."/>
            <person name="Littman D.R."/>
        </authorList>
    </citation>
    <scope>NUCLEOTIDE SEQUENCE [LARGE SCALE GENOMIC DNA]</scope>
    <source>
        <strain evidence="3">iAA917</strain>
    </source>
</reference>
<keyword evidence="2" id="KW-0675">Receptor</keyword>
<evidence type="ECO:0000313" key="2">
    <source>
        <dbReference type="EMBL" id="MQP12919.1"/>
    </source>
</evidence>
<dbReference type="SUPFAM" id="SSF49464">
    <property type="entry name" value="Carboxypeptidase regulatory domain-like"/>
    <property type="match status" value="1"/>
</dbReference>
<dbReference type="OrthoDB" id="603275at2"/>
<dbReference type="RefSeq" id="WP_153092081.1">
    <property type="nucleotide sequence ID" value="NZ_VZAH01000005.1"/>
</dbReference>
<dbReference type="Proteomes" id="UP000477980">
    <property type="component" value="Unassembled WGS sequence"/>
</dbReference>
<evidence type="ECO:0000256" key="1">
    <source>
        <dbReference type="SAM" id="SignalP"/>
    </source>
</evidence>
<proteinExistence type="predicted"/>
<organism evidence="2 3">
    <name type="scientific">Segatella copri</name>
    <dbReference type="NCBI Taxonomy" id="165179"/>
    <lineage>
        <taxon>Bacteria</taxon>
        <taxon>Pseudomonadati</taxon>
        <taxon>Bacteroidota</taxon>
        <taxon>Bacteroidia</taxon>
        <taxon>Bacteroidales</taxon>
        <taxon>Prevotellaceae</taxon>
        <taxon>Segatella</taxon>
    </lineage>
</organism>
<protein>
    <submittedName>
        <fullName evidence="2">TonB-dependent receptor</fullName>
    </submittedName>
</protein>
<dbReference type="InterPro" id="IPR008969">
    <property type="entry name" value="CarboxyPept-like_regulatory"/>
</dbReference>
<name>A0A6G1VHL9_9BACT</name>
<sequence length="878" mass="99242">MKQLFLYLWFICMSTLTYAQQVTLSGKVEDAYTGNGLQGVMVTIRPAAGNRILMFTKTQADGSFLLSLNAIPDGRNVLHFSMMGYAVKTIPLSKDTTVYHVLLTEQATKLKDVVVKAPSIRQRGDTISYNVASFADANDKSLADVLKKMPGMEVSDKGEIKYNGKAINKFYIEGHDMLGGRYSIATNNIHQKDVGSVEVMTNHQPIKALEDMLFSQDPAINIKLKESAKSRLVGTLKAGGGMEQKKGEKFGKLNVWEGEMSLMRFAKKAQSLNTFKSNNIGTDVTGEGNLLFSDNGTGVMRNSYNLKDYVNVTPDQLTDISDSRVRKNQTHVFTTNNLWVLGKNTDLSSQIVYTHDRLLSSSFSNTQYFLNDSTIYDVEDEQAKQKQNRLVADFTLTSNGEKAYVANQLSADLAWNDVMMDIDGSYPNHQQVKMPKYKVSDKLELLQRSGKRTYTFNTYNAYMVNPHSLSVNHSLQTAYQSVRSAAFFSHTNTSLGFFLKPFTVMMKVGLQVLSRTMKSHLEGVPDSLGNMRNQTGMTFFRAYASPEAEYNQGGWHIRFQMPITFTPYYYNDKLMGAKENASKTLVAPQLSVSYFLTARLQATLSGGIAQREVDEQNFYQGLLMRDYRNLYTGFVDYTADRSKQVSFNINYKRPLATIFANAYIRKSWSDSHLTVARDFVGDYIINSYFSNSSSSENLMAGGKVSKGLGFMHGLVSVGFDYLRFDGFLRQNDSPSAYSSDNYMLSAKWSGRPVDWFNFTYELNWDKDKMVLKNLGFDSSSTNLAQNLTFNFQPLKSWFIKLHGEHYRNQIADHQHKNLTLADASTSYGFRNGMELSLTALNLFNQRTYGYTVYSGLTRTGKEYQLRGRTILMSIFFHF</sequence>
<feature type="chain" id="PRO_5026244474" evidence="1">
    <location>
        <begin position="20"/>
        <end position="878"/>
    </location>
</feature>
<feature type="signal peptide" evidence="1">
    <location>
        <begin position="1"/>
        <end position="19"/>
    </location>
</feature>
<dbReference type="SUPFAM" id="SSF56935">
    <property type="entry name" value="Porins"/>
    <property type="match status" value="1"/>
</dbReference>
<comment type="caution">
    <text evidence="2">The sequence shown here is derived from an EMBL/GenBank/DDBJ whole genome shotgun (WGS) entry which is preliminary data.</text>
</comment>